<dbReference type="PROSITE" id="PS50086">
    <property type="entry name" value="TBC_RABGAP"/>
    <property type="match status" value="1"/>
</dbReference>
<protein>
    <submittedName>
        <fullName evidence="3">Rab GTPase activating protein putative</fullName>
    </submittedName>
</protein>
<dbReference type="SUPFAM" id="SSF48403">
    <property type="entry name" value="Ankyrin repeat"/>
    <property type="match status" value="1"/>
</dbReference>
<dbReference type="InterPro" id="IPR050302">
    <property type="entry name" value="Rab_GAP_TBC_domain"/>
</dbReference>
<dbReference type="VEuPathDB" id="AmoebaDB:EHI8A_032350"/>
<keyword evidence="1" id="KW-0040">ANK repeat</keyword>
<dbReference type="InterPro" id="IPR000195">
    <property type="entry name" value="Rab-GAP-TBC_dom"/>
</dbReference>
<dbReference type="Pfam" id="PF12796">
    <property type="entry name" value="Ank_2"/>
    <property type="match status" value="1"/>
</dbReference>
<dbReference type="Proteomes" id="UP000078387">
    <property type="component" value="Unassembled WGS sequence"/>
</dbReference>
<sequence>MSDKQSCHSSDGINENNDIFHVMNDRNKILELINKGISVDSKNKFGATPLMLACQNNNLSIVQLLIQHKANTASIDKVGRNCLHYLCLNKLVNENLLLIARTMDCHPLTRVKDNTGKMPVEYAIMNKLEQLANYILDIDSRVDVKLLYDYSNEVVEKPSNVNRYGFFEVEGEKGELFIVKKYSHKKINQQKERNRKWERMLDKNWDENIPVKLQERVYKGVPDDYRILYWKRILGIEEISQELKEEFKRNTQIYSRSPHDKQLDLDVNRSFQFHYKFHVRYSGGQKELFYVMHAISLHDISFDYVQGISCAPSVLCIFLDELSAFAGTLKLFTSKYRLKEMFQDFNFIKKCWIVTKKLLDTRHPKIAEKFRQCGIMDQSLPFFMFEWNYLWFIHSLKFELAIRVFDVILLEGFTAMFSVSDTIFHFIEEGILNEKDPNILQQKLKNPFTLLTKPLTTNTFMSHMYKHRIDGNLFASLF</sequence>
<comment type="caution">
    <text evidence="3">The sequence shown here is derived from an EMBL/GenBank/DDBJ whole genome shotgun (WGS) entry which is preliminary data.</text>
</comment>
<dbReference type="GO" id="GO:0005096">
    <property type="term" value="F:GTPase activator activity"/>
    <property type="evidence" value="ECO:0007669"/>
    <property type="project" value="TreeGrafter"/>
</dbReference>
<dbReference type="InterPro" id="IPR002110">
    <property type="entry name" value="Ankyrin_rpt"/>
</dbReference>
<dbReference type="SUPFAM" id="SSF47923">
    <property type="entry name" value="Ypt/Rab-GAP domain of gyp1p"/>
    <property type="match status" value="2"/>
</dbReference>
<evidence type="ECO:0000313" key="3">
    <source>
        <dbReference type="EMBL" id="GAT92270.1"/>
    </source>
</evidence>
<accession>A0A5K1U7B5</accession>
<dbReference type="PANTHER" id="PTHR47219">
    <property type="entry name" value="RAB GTPASE-ACTIVATING PROTEIN 1-LIKE"/>
    <property type="match status" value="1"/>
</dbReference>
<dbReference type="Gene3D" id="1.25.40.20">
    <property type="entry name" value="Ankyrin repeat-containing domain"/>
    <property type="match status" value="1"/>
</dbReference>
<gene>
    <name evidence="3" type="ORF">CL6EHI_049830</name>
</gene>
<evidence type="ECO:0000313" key="4">
    <source>
        <dbReference type="Proteomes" id="UP000078387"/>
    </source>
</evidence>
<dbReference type="Pfam" id="PF00566">
    <property type="entry name" value="RabGAP-TBC"/>
    <property type="match status" value="1"/>
</dbReference>
<dbReference type="VEuPathDB" id="AmoebaDB:EHI5A_056780"/>
<feature type="repeat" description="ANK" evidence="1">
    <location>
        <begin position="45"/>
        <end position="77"/>
    </location>
</feature>
<evidence type="ECO:0000256" key="1">
    <source>
        <dbReference type="PROSITE-ProRule" id="PRU00023"/>
    </source>
</evidence>
<dbReference type="FunFam" id="1.10.8.270:FF:000023">
    <property type="entry name" value="TBC domain-containing protein C1778.09"/>
    <property type="match status" value="1"/>
</dbReference>
<dbReference type="PANTHER" id="PTHR47219:SF9">
    <property type="entry name" value="GTPASE ACTIVATING PROTEIN AND CENTROSOME-ASSOCIATED, ISOFORM B"/>
    <property type="match status" value="1"/>
</dbReference>
<dbReference type="FunFam" id="1.25.40.20:FF:000577">
    <property type="entry name" value="Rab GTPase activating protein, putative"/>
    <property type="match status" value="1"/>
</dbReference>
<proteinExistence type="predicted"/>
<dbReference type="SMART" id="SM00164">
    <property type="entry name" value="TBC"/>
    <property type="match status" value="1"/>
</dbReference>
<dbReference type="InterPro" id="IPR035969">
    <property type="entry name" value="Rab-GAP_TBC_sf"/>
</dbReference>
<dbReference type="VEuPathDB" id="AmoebaDB:EHI_049830"/>
<dbReference type="AlphaFoldDB" id="A0A5K1U7B5"/>
<dbReference type="GO" id="GO:0031267">
    <property type="term" value="F:small GTPase binding"/>
    <property type="evidence" value="ECO:0007669"/>
    <property type="project" value="TreeGrafter"/>
</dbReference>
<evidence type="ECO:0000259" key="2">
    <source>
        <dbReference type="PROSITE" id="PS50086"/>
    </source>
</evidence>
<dbReference type="PROSITE" id="PS50297">
    <property type="entry name" value="ANK_REP_REGION"/>
    <property type="match status" value="1"/>
</dbReference>
<feature type="domain" description="Rab-GAP TBC" evidence="2">
    <location>
        <begin position="220"/>
        <end position="412"/>
    </location>
</feature>
<dbReference type="OMA" id="FIRINLM"/>
<dbReference type="SMART" id="SM00248">
    <property type="entry name" value="ANK"/>
    <property type="match status" value="2"/>
</dbReference>
<name>A0A5K1U7B5_ENTHI</name>
<dbReference type="EMBL" id="BDEQ01000001">
    <property type="protein sequence ID" value="GAT92270.1"/>
    <property type="molecule type" value="Genomic_DNA"/>
</dbReference>
<dbReference type="PROSITE" id="PS50088">
    <property type="entry name" value="ANK_REPEAT"/>
    <property type="match status" value="1"/>
</dbReference>
<dbReference type="VEuPathDB" id="AmoebaDB:EHI7A_036870"/>
<reference evidence="3 4" key="1">
    <citation type="submission" date="2016-05" db="EMBL/GenBank/DDBJ databases">
        <title>First whole genome sequencing of Entamoeba histolytica HM1:IMSS-clone-6.</title>
        <authorList>
            <person name="Mukherjee Avik.K."/>
            <person name="Izumyama S."/>
            <person name="Nakada-Tsukui K."/>
            <person name="Nozaki T."/>
        </authorList>
    </citation>
    <scope>NUCLEOTIDE SEQUENCE [LARGE SCALE GENOMIC DNA]</scope>
    <source>
        <strain evidence="3 4">HM1:IMSS clone 6</strain>
    </source>
</reference>
<dbReference type="VEuPathDB" id="AmoebaDB:KM1_074470"/>
<dbReference type="Gene3D" id="1.10.472.80">
    <property type="entry name" value="Ypt/Rab-GAP domain of gyp1p, domain 3"/>
    <property type="match status" value="1"/>
</dbReference>
<organism evidence="3 4">
    <name type="scientific">Entamoeba histolytica</name>
    <dbReference type="NCBI Taxonomy" id="5759"/>
    <lineage>
        <taxon>Eukaryota</taxon>
        <taxon>Amoebozoa</taxon>
        <taxon>Evosea</taxon>
        <taxon>Archamoebae</taxon>
        <taxon>Mastigamoebida</taxon>
        <taxon>Entamoebidae</taxon>
        <taxon>Entamoeba</taxon>
    </lineage>
</organism>
<dbReference type="Gene3D" id="1.10.8.270">
    <property type="entry name" value="putative rabgap domain of human tbc1 domain family member 14 like domains"/>
    <property type="match status" value="1"/>
</dbReference>
<dbReference type="InterPro" id="IPR036770">
    <property type="entry name" value="Ankyrin_rpt-contain_sf"/>
</dbReference>